<feature type="transmembrane region" description="Helical" evidence="7">
    <location>
        <begin position="307"/>
        <end position="325"/>
    </location>
</feature>
<feature type="transmembrane region" description="Helical" evidence="7">
    <location>
        <begin position="246"/>
        <end position="263"/>
    </location>
</feature>
<keyword evidence="4 7" id="KW-0812">Transmembrane</keyword>
<dbReference type="InterPro" id="IPR018383">
    <property type="entry name" value="UPF0324_pro"/>
</dbReference>
<dbReference type="PANTHER" id="PTHR30106">
    <property type="entry name" value="INNER MEMBRANE PROTEIN YEIH-RELATED"/>
    <property type="match status" value="1"/>
</dbReference>
<dbReference type="PANTHER" id="PTHR30106:SF2">
    <property type="entry name" value="UPF0324 INNER MEMBRANE PROTEIN YEIH"/>
    <property type="match status" value="1"/>
</dbReference>
<feature type="transmembrane region" description="Helical" evidence="7">
    <location>
        <begin position="35"/>
        <end position="55"/>
    </location>
</feature>
<keyword evidence="6 7" id="KW-0472">Membrane</keyword>
<evidence type="ECO:0000256" key="3">
    <source>
        <dbReference type="ARBA" id="ARBA00022475"/>
    </source>
</evidence>
<evidence type="ECO:0000256" key="1">
    <source>
        <dbReference type="ARBA" id="ARBA00004651"/>
    </source>
</evidence>
<name>A0A316C2E6_PSESE</name>
<evidence type="ECO:0000256" key="2">
    <source>
        <dbReference type="ARBA" id="ARBA00007977"/>
    </source>
</evidence>
<evidence type="ECO:0000256" key="4">
    <source>
        <dbReference type="ARBA" id="ARBA00022692"/>
    </source>
</evidence>
<accession>A0A316C2E6</accession>
<dbReference type="AlphaFoldDB" id="A0A316C2E6"/>
<feature type="transmembrane region" description="Helical" evidence="7">
    <location>
        <begin position="337"/>
        <end position="358"/>
    </location>
</feature>
<feature type="transmembrane region" description="Helical" evidence="7">
    <location>
        <begin position="121"/>
        <end position="138"/>
    </location>
</feature>
<feature type="transmembrane region" description="Helical" evidence="7">
    <location>
        <begin position="180"/>
        <end position="201"/>
    </location>
</feature>
<sequence length="362" mass="36986">MNAPSRPRATDASPIAAPVDFVPVQSPAPGLAAQALKILPGLALTATIALAGFALRHIPGVAVFSPMILAILIGIAFHNLVGTPALAKAGVVFSLRRVLRLAIILLGLQLTAAQVVEVGVAGIAIIVATLVATFIFTVRLGRAMGVEPKLAELIAAGTSICGASAVIATNTVTRAPDEDVAYAVACVTVFGSIAMFAYPLLPALLGLDTHAYGLWAGASIHEIAQVVAAAFQGGQSAGEFGTVAKLSRVMLLAPVVLSLGFLATQRARKSGQGHSAAKAPVPWFVLGFIALVAVNSVVTIPAEARSVIVMATTFMLSVALAAMGLETDIRKLKAKGLRPLLLGLAAFLFIAGFSLALIKLVG</sequence>
<comment type="similarity">
    <text evidence="2">Belongs to the UPF0324 family.</text>
</comment>
<feature type="transmembrane region" description="Helical" evidence="7">
    <location>
        <begin position="61"/>
        <end position="86"/>
    </location>
</feature>
<evidence type="ECO:0000313" key="8">
    <source>
        <dbReference type="EMBL" id="PWJ83915.1"/>
    </source>
</evidence>
<protein>
    <submittedName>
        <fullName evidence="8">Putative integral membrane protein (TIGR00698 family)</fullName>
    </submittedName>
</protein>
<comment type="caution">
    <text evidence="8">The sequence shown here is derived from an EMBL/GenBank/DDBJ whole genome shotgun (WGS) entry which is preliminary data.</text>
</comment>
<dbReference type="Proteomes" id="UP000245396">
    <property type="component" value="Unassembled WGS sequence"/>
</dbReference>
<dbReference type="EMBL" id="QGGG01000007">
    <property type="protein sequence ID" value="PWJ83915.1"/>
    <property type="molecule type" value="Genomic_DNA"/>
</dbReference>
<evidence type="ECO:0000256" key="7">
    <source>
        <dbReference type="SAM" id="Phobius"/>
    </source>
</evidence>
<gene>
    <name evidence="8" type="ORF">C7441_10774</name>
</gene>
<proteinExistence type="inferred from homology"/>
<feature type="transmembrane region" description="Helical" evidence="7">
    <location>
        <begin position="150"/>
        <end position="168"/>
    </location>
</feature>
<keyword evidence="9" id="KW-1185">Reference proteome</keyword>
<feature type="transmembrane region" description="Helical" evidence="7">
    <location>
        <begin position="283"/>
        <end position="301"/>
    </location>
</feature>
<dbReference type="STRING" id="1192868.GCA_000304395_01844"/>
<dbReference type="Pfam" id="PF03601">
    <property type="entry name" value="Cons_hypoth698"/>
    <property type="match status" value="1"/>
</dbReference>
<keyword evidence="3" id="KW-1003">Cell membrane</keyword>
<organism evidence="8 9">
    <name type="scientific">Pseudaminobacter salicylatoxidans</name>
    <dbReference type="NCBI Taxonomy" id="93369"/>
    <lineage>
        <taxon>Bacteria</taxon>
        <taxon>Pseudomonadati</taxon>
        <taxon>Pseudomonadota</taxon>
        <taxon>Alphaproteobacteria</taxon>
        <taxon>Hyphomicrobiales</taxon>
        <taxon>Phyllobacteriaceae</taxon>
        <taxon>Pseudaminobacter</taxon>
    </lineage>
</organism>
<comment type="subcellular location">
    <subcellularLocation>
        <location evidence="1">Cell membrane</location>
        <topology evidence="1">Multi-pass membrane protein</topology>
    </subcellularLocation>
</comment>
<evidence type="ECO:0000256" key="6">
    <source>
        <dbReference type="ARBA" id="ARBA00023136"/>
    </source>
</evidence>
<feature type="transmembrane region" description="Helical" evidence="7">
    <location>
        <begin position="98"/>
        <end position="115"/>
    </location>
</feature>
<dbReference type="GO" id="GO:0005886">
    <property type="term" value="C:plasma membrane"/>
    <property type="evidence" value="ECO:0007669"/>
    <property type="project" value="UniProtKB-SubCell"/>
</dbReference>
<evidence type="ECO:0000256" key="5">
    <source>
        <dbReference type="ARBA" id="ARBA00022989"/>
    </source>
</evidence>
<keyword evidence="5 7" id="KW-1133">Transmembrane helix</keyword>
<reference evidence="8 9" key="1">
    <citation type="submission" date="2018-05" db="EMBL/GenBank/DDBJ databases">
        <title>Genomic Encyclopedia of Type Strains, Phase IV (KMG-IV): sequencing the most valuable type-strain genomes for metagenomic binning, comparative biology and taxonomic classification.</title>
        <authorList>
            <person name="Goeker M."/>
        </authorList>
    </citation>
    <scope>NUCLEOTIDE SEQUENCE [LARGE SCALE GENOMIC DNA]</scope>
    <source>
        <strain evidence="8 9">DSM 6986</strain>
    </source>
</reference>
<evidence type="ECO:0000313" key="9">
    <source>
        <dbReference type="Proteomes" id="UP000245396"/>
    </source>
</evidence>